<name>A0A7T0MAU1_LISIV</name>
<protein>
    <submittedName>
        <fullName evidence="1">Uncharacterized protein</fullName>
    </submittedName>
</protein>
<organism evidence="1">
    <name type="scientific">Listeria ivanovii</name>
    <dbReference type="NCBI Taxonomy" id="1638"/>
    <lineage>
        <taxon>Bacteria</taxon>
        <taxon>Bacillati</taxon>
        <taxon>Bacillota</taxon>
        <taxon>Bacilli</taxon>
        <taxon>Bacillales</taxon>
        <taxon>Listeriaceae</taxon>
        <taxon>Listeria</taxon>
    </lineage>
</organism>
<proteinExistence type="predicted"/>
<gene>
    <name evidence="1" type="ORF">pLIS600156c</name>
</gene>
<evidence type="ECO:0000313" key="1">
    <source>
        <dbReference type="EMBL" id="QPL19466.1"/>
    </source>
</evidence>
<dbReference type="EMBL" id="MW124302">
    <property type="protein sequence ID" value="QPL19466.1"/>
    <property type="molecule type" value="Genomic_DNA"/>
</dbReference>
<sequence length="129" mass="14623">MTKIYSKDRVFQLAYKNGWVGLKGTQITIQGIDFALCPLKEHGKLIINISEVSSGALLFGIPVPNLKRHILNTRENAIEYYKVELVPIIESVIKENGIEKVKEEIAEEKKRMINIFGDRPLIADVELSE</sequence>
<dbReference type="RefSeq" id="WP_185381616.1">
    <property type="nucleotide sequence ID" value="NZ_MW124302.1"/>
</dbReference>
<accession>A0A7T0MAU1</accession>
<keyword evidence="1" id="KW-0614">Plasmid</keyword>
<geneLocation type="plasmid" evidence="1">
    <name>pLIS6</name>
</geneLocation>
<dbReference type="AlphaFoldDB" id="A0A7T0MAU1"/>
<reference evidence="1" key="2">
    <citation type="submission" date="2020-10" db="EMBL/GenBank/DDBJ databases">
        <authorList>
            <person name="Chmielowska C.A."/>
            <person name="Korsak D."/>
            <person name="Bartosik D."/>
        </authorList>
    </citation>
    <scope>NUCLEOTIDE SEQUENCE</scope>
    <source>
        <strain evidence="1">Sr11</strain>
        <plasmid evidence="1">pLIS6</plasmid>
    </source>
</reference>
<reference evidence="1" key="1">
    <citation type="journal article" date="2020" name="Int. J. Mol. Sci.">
        <title>Genetic Carriers and Genomic Distribution of cadA6-A Novel Variant of a Cadmium Resistance Determinant Identified in Listeria spp.</title>
        <authorList>
            <person name="Chmielowska C."/>
            <person name="Korsak D."/>
            <person name="Szmulkowska B."/>
            <person name="Krop A."/>
            <person name="Lipka K."/>
            <person name="Krupinska M."/>
            <person name="Bartosik D."/>
        </authorList>
    </citation>
    <scope>NUCLEOTIDE SEQUENCE</scope>
    <source>
        <strain evidence="1">Sr11</strain>
    </source>
</reference>